<proteinExistence type="inferred from homology"/>
<dbReference type="PANTHER" id="PTHR35534:SF1">
    <property type="entry name" value="LARGE RIBOSOMAL SUBUNIT PROTEIN BL32"/>
    <property type="match status" value="1"/>
</dbReference>
<dbReference type="RefSeq" id="WP_146854974.1">
    <property type="nucleotide sequence ID" value="NZ_BKAG01000058.1"/>
</dbReference>
<dbReference type="NCBIfam" id="TIGR01031">
    <property type="entry name" value="rpmF_bact"/>
    <property type="match status" value="1"/>
</dbReference>
<dbReference type="AlphaFoldDB" id="A0A512MGE2"/>
<dbReference type="InterPro" id="IPR011332">
    <property type="entry name" value="Ribosomal_zn-bd"/>
</dbReference>
<dbReference type="GO" id="GO:0003735">
    <property type="term" value="F:structural constituent of ribosome"/>
    <property type="evidence" value="ECO:0007669"/>
    <property type="project" value="InterPro"/>
</dbReference>
<dbReference type="HAMAP" id="MF_00340">
    <property type="entry name" value="Ribosomal_bL32"/>
    <property type="match status" value="1"/>
</dbReference>
<dbReference type="InterPro" id="IPR002677">
    <property type="entry name" value="Ribosomal_bL32"/>
</dbReference>
<protein>
    <recommendedName>
        <fullName evidence="4 5">Large ribosomal subunit protein bL32</fullName>
    </recommendedName>
</protein>
<comment type="caution">
    <text evidence="6">The sequence shown here is derived from an EMBL/GenBank/DDBJ whole genome shotgun (WGS) entry which is preliminary data.</text>
</comment>
<dbReference type="SUPFAM" id="SSF57829">
    <property type="entry name" value="Zn-binding ribosomal proteins"/>
    <property type="match status" value="1"/>
</dbReference>
<dbReference type="InterPro" id="IPR044957">
    <property type="entry name" value="Ribosomal_bL32_bact"/>
</dbReference>
<dbReference type="OrthoDB" id="9812874at2"/>
<dbReference type="GO" id="GO:0015934">
    <property type="term" value="C:large ribosomal subunit"/>
    <property type="evidence" value="ECO:0007669"/>
    <property type="project" value="InterPro"/>
</dbReference>
<organism evidence="6 7">
    <name type="scientific">Brevifollis gellanilyticus</name>
    <dbReference type="NCBI Taxonomy" id="748831"/>
    <lineage>
        <taxon>Bacteria</taxon>
        <taxon>Pseudomonadati</taxon>
        <taxon>Verrucomicrobiota</taxon>
        <taxon>Verrucomicrobiia</taxon>
        <taxon>Verrucomicrobiales</taxon>
        <taxon>Verrucomicrobiaceae</taxon>
    </lineage>
</organism>
<dbReference type="EMBL" id="BKAG01000058">
    <property type="protein sequence ID" value="GEP45776.1"/>
    <property type="molecule type" value="Genomic_DNA"/>
</dbReference>
<evidence type="ECO:0000256" key="5">
    <source>
        <dbReference type="HAMAP-Rule" id="MF_00340"/>
    </source>
</evidence>
<dbReference type="GO" id="GO:0006412">
    <property type="term" value="P:translation"/>
    <property type="evidence" value="ECO:0007669"/>
    <property type="project" value="UniProtKB-UniRule"/>
</dbReference>
<name>A0A512MGE2_9BACT</name>
<evidence type="ECO:0000313" key="6">
    <source>
        <dbReference type="EMBL" id="GEP45776.1"/>
    </source>
</evidence>
<sequence length="61" mass="6803">MANPKRRQSKCRQRLRQGANRWRAPSLKTCPECGTSVPGHVACPSCGYYKGRQVLTIAAQE</sequence>
<evidence type="ECO:0000256" key="4">
    <source>
        <dbReference type="ARBA" id="ARBA00035178"/>
    </source>
</evidence>
<evidence type="ECO:0000256" key="2">
    <source>
        <dbReference type="ARBA" id="ARBA00022980"/>
    </source>
</evidence>
<keyword evidence="2 5" id="KW-0689">Ribosomal protein</keyword>
<dbReference type="Proteomes" id="UP000321577">
    <property type="component" value="Unassembled WGS sequence"/>
</dbReference>
<evidence type="ECO:0000256" key="1">
    <source>
        <dbReference type="ARBA" id="ARBA00008560"/>
    </source>
</evidence>
<reference evidence="6 7" key="1">
    <citation type="submission" date="2019-07" db="EMBL/GenBank/DDBJ databases">
        <title>Whole genome shotgun sequence of Brevifollis gellanilyticus NBRC 108608.</title>
        <authorList>
            <person name="Hosoyama A."/>
            <person name="Uohara A."/>
            <person name="Ohji S."/>
            <person name="Ichikawa N."/>
        </authorList>
    </citation>
    <scope>NUCLEOTIDE SEQUENCE [LARGE SCALE GENOMIC DNA]</scope>
    <source>
        <strain evidence="6 7">NBRC 108608</strain>
    </source>
</reference>
<dbReference type="PANTHER" id="PTHR35534">
    <property type="entry name" value="50S RIBOSOMAL PROTEIN L32"/>
    <property type="match status" value="1"/>
</dbReference>
<keyword evidence="3 5" id="KW-0687">Ribonucleoprotein</keyword>
<evidence type="ECO:0000256" key="3">
    <source>
        <dbReference type="ARBA" id="ARBA00023274"/>
    </source>
</evidence>
<accession>A0A512MGE2</accession>
<keyword evidence="7" id="KW-1185">Reference proteome</keyword>
<evidence type="ECO:0000313" key="7">
    <source>
        <dbReference type="Proteomes" id="UP000321577"/>
    </source>
</evidence>
<gene>
    <name evidence="5 6" type="primary">rpmF</name>
    <name evidence="6" type="ORF">BGE01nite_50670</name>
</gene>
<dbReference type="Pfam" id="PF01783">
    <property type="entry name" value="Ribosomal_L32p"/>
    <property type="match status" value="1"/>
</dbReference>
<comment type="similarity">
    <text evidence="1 5">Belongs to the bacterial ribosomal protein bL32 family.</text>
</comment>